<dbReference type="GeneID" id="74943170"/>
<feature type="transmembrane region" description="Helical" evidence="2">
    <location>
        <begin position="208"/>
        <end position="228"/>
    </location>
</feature>
<evidence type="ECO:0000313" key="3">
    <source>
        <dbReference type="EMBL" id="UWM52884.1"/>
    </source>
</evidence>
<feature type="region of interest" description="Disordered" evidence="1">
    <location>
        <begin position="102"/>
        <end position="132"/>
    </location>
</feature>
<name>A0A9E7R062_9EURY</name>
<keyword evidence="2" id="KW-0472">Membrane</keyword>
<keyword evidence="4" id="KW-1185">Reference proteome</keyword>
<feature type="transmembrane region" description="Helical" evidence="2">
    <location>
        <begin position="240"/>
        <end position="261"/>
    </location>
</feature>
<evidence type="ECO:0000256" key="2">
    <source>
        <dbReference type="SAM" id="Phobius"/>
    </source>
</evidence>
<dbReference type="EMBL" id="CP104003">
    <property type="protein sequence ID" value="UWM52884.1"/>
    <property type="molecule type" value="Genomic_DNA"/>
</dbReference>
<dbReference type="KEGG" id="ssai:N0B31_12070"/>
<feature type="compositionally biased region" description="Basic and acidic residues" evidence="1">
    <location>
        <begin position="102"/>
        <end position="126"/>
    </location>
</feature>
<protein>
    <recommendedName>
        <fullName evidence="5">Nickel/cobalt efflux system</fullName>
    </recommendedName>
</protein>
<reference evidence="3" key="1">
    <citation type="submission" date="2022-09" db="EMBL/GenBank/DDBJ databases">
        <title>Diverse halophilic archaea isolated from saline environments.</title>
        <authorList>
            <person name="Cui H.-L."/>
        </authorList>
    </citation>
    <scope>NUCLEOTIDE SEQUENCE</scope>
    <source>
        <strain evidence="3">ZS-35-S2</strain>
    </source>
</reference>
<evidence type="ECO:0008006" key="5">
    <source>
        <dbReference type="Google" id="ProtNLM"/>
    </source>
</evidence>
<evidence type="ECO:0000256" key="1">
    <source>
        <dbReference type="SAM" id="MobiDB-lite"/>
    </source>
</evidence>
<dbReference type="AlphaFoldDB" id="A0A9E7R062"/>
<sequence length="264" mass="27608">MAADLALYAAVVTIDLVHGAEPGHGWPVAAAYALDRENRFASGLLTSVVIGVGHLVSSIAVVAAFLLVAEWVGVADLGWVRYVAGVLLIALGIREYLGGGHSHDHAHHERSHDHAHHERSHDHAHGETAVPDVDPTESVLTAAAASEPALGETDGGHGDGHAHALSADDPRGLWGLASSAFVLGFAHEEEFEILGFCTGATDRCLPLMLAYAGAVVLALVGLTLLLVAGFERYEDRVGRWAEHFPTVSAAVLVLMGLGFLAGVL</sequence>
<feature type="transmembrane region" description="Helical" evidence="2">
    <location>
        <begin position="79"/>
        <end position="97"/>
    </location>
</feature>
<keyword evidence="2" id="KW-0812">Transmembrane</keyword>
<gene>
    <name evidence="3" type="ORF">N0B31_12070</name>
</gene>
<dbReference type="Proteomes" id="UP001057580">
    <property type="component" value="Chromosome"/>
</dbReference>
<evidence type="ECO:0000313" key="4">
    <source>
        <dbReference type="Proteomes" id="UP001057580"/>
    </source>
</evidence>
<proteinExistence type="predicted"/>
<keyword evidence="2" id="KW-1133">Transmembrane helix</keyword>
<dbReference type="RefSeq" id="WP_260591879.1">
    <property type="nucleotide sequence ID" value="NZ_CP104003.1"/>
</dbReference>
<accession>A0A9E7R062</accession>
<organism evidence="3 4">
    <name type="scientific">Salinirubellus salinus</name>
    <dbReference type="NCBI Taxonomy" id="1364945"/>
    <lineage>
        <taxon>Archaea</taxon>
        <taxon>Methanobacteriati</taxon>
        <taxon>Methanobacteriota</taxon>
        <taxon>Stenosarchaea group</taxon>
        <taxon>Halobacteria</taxon>
        <taxon>Halobacteriales</taxon>
        <taxon>Natronomonadaceae</taxon>
        <taxon>Salinirubellus</taxon>
    </lineage>
</organism>
<feature type="transmembrane region" description="Helical" evidence="2">
    <location>
        <begin position="43"/>
        <end position="67"/>
    </location>
</feature>